<organism evidence="3 4">
    <name type="scientific">Corchorus olitorius</name>
    <dbReference type="NCBI Taxonomy" id="93759"/>
    <lineage>
        <taxon>Eukaryota</taxon>
        <taxon>Viridiplantae</taxon>
        <taxon>Streptophyta</taxon>
        <taxon>Embryophyta</taxon>
        <taxon>Tracheophyta</taxon>
        <taxon>Spermatophyta</taxon>
        <taxon>Magnoliopsida</taxon>
        <taxon>eudicotyledons</taxon>
        <taxon>Gunneridae</taxon>
        <taxon>Pentapetalae</taxon>
        <taxon>rosids</taxon>
        <taxon>malvids</taxon>
        <taxon>Malvales</taxon>
        <taxon>Malvaceae</taxon>
        <taxon>Grewioideae</taxon>
        <taxon>Apeibeae</taxon>
        <taxon>Corchorus</taxon>
    </lineage>
</organism>
<evidence type="ECO:0008006" key="5">
    <source>
        <dbReference type="Google" id="ProtNLM"/>
    </source>
</evidence>
<feature type="chain" id="PRO_5013136792" description="Secreted protein" evidence="2">
    <location>
        <begin position="24"/>
        <end position="80"/>
    </location>
</feature>
<proteinExistence type="predicted"/>
<evidence type="ECO:0000313" key="3">
    <source>
        <dbReference type="EMBL" id="OMO90075.1"/>
    </source>
</evidence>
<dbReference type="AlphaFoldDB" id="A0A1R3J5E9"/>
<keyword evidence="4" id="KW-1185">Reference proteome</keyword>
<dbReference type="Proteomes" id="UP000187203">
    <property type="component" value="Unassembled WGS sequence"/>
</dbReference>
<evidence type="ECO:0000256" key="2">
    <source>
        <dbReference type="SAM" id="SignalP"/>
    </source>
</evidence>
<feature type="region of interest" description="Disordered" evidence="1">
    <location>
        <begin position="26"/>
        <end position="80"/>
    </location>
</feature>
<comment type="caution">
    <text evidence="3">The sequence shown here is derived from an EMBL/GenBank/DDBJ whole genome shotgun (WGS) entry which is preliminary data.</text>
</comment>
<keyword evidence="2" id="KW-0732">Signal</keyword>
<evidence type="ECO:0000313" key="4">
    <source>
        <dbReference type="Proteomes" id="UP000187203"/>
    </source>
</evidence>
<name>A0A1R3J5E9_9ROSI</name>
<gene>
    <name evidence="3" type="ORF">COLO4_19397</name>
</gene>
<protein>
    <recommendedName>
        <fullName evidence="5">Secreted protein</fullName>
    </recommendedName>
</protein>
<reference evidence="4" key="1">
    <citation type="submission" date="2013-09" db="EMBL/GenBank/DDBJ databases">
        <title>Corchorus olitorius genome sequencing.</title>
        <authorList>
            <person name="Alam M."/>
            <person name="Haque M.S."/>
            <person name="Islam M.S."/>
            <person name="Emdad E.M."/>
            <person name="Islam M.M."/>
            <person name="Ahmed B."/>
            <person name="Halim A."/>
            <person name="Hossen Q.M.M."/>
            <person name="Hossain M.Z."/>
            <person name="Ahmed R."/>
            <person name="Khan M.M."/>
            <person name="Islam R."/>
            <person name="Rashid M.M."/>
            <person name="Khan S.A."/>
            <person name="Rahman M.S."/>
            <person name="Alam M."/>
            <person name="Yahiya A.S."/>
            <person name="Khan M.S."/>
            <person name="Azam M.S."/>
            <person name="Haque T."/>
            <person name="Lashkar M.Z.H."/>
            <person name="Akhand A.I."/>
            <person name="Morshed G."/>
            <person name="Roy S."/>
            <person name="Uddin K.S."/>
            <person name="Rabeya T."/>
            <person name="Hossain A.S."/>
            <person name="Chowdhury A."/>
            <person name="Snigdha A.R."/>
            <person name="Mortoza M.S."/>
            <person name="Matin S.A."/>
            <person name="Hoque S.M.E."/>
            <person name="Islam M.K."/>
            <person name="Roy D.K."/>
            <person name="Haider R."/>
            <person name="Moosa M.M."/>
            <person name="Elias S.M."/>
            <person name="Hasan A.M."/>
            <person name="Jahan S."/>
            <person name="Shafiuddin M."/>
            <person name="Mahmood N."/>
            <person name="Shommy N.S."/>
        </authorList>
    </citation>
    <scope>NUCLEOTIDE SEQUENCE [LARGE SCALE GENOMIC DNA]</scope>
    <source>
        <strain evidence="4">cv. O-4</strain>
    </source>
</reference>
<feature type="signal peptide" evidence="2">
    <location>
        <begin position="1"/>
        <end position="23"/>
    </location>
</feature>
<dbReference type="EMBL" id="AWUE01016607">
    <property type="protein sequence ID" value="OMO90075.1"/>
    <property type="molecule type" value="Genomic_DNA"/>
</dbReference>
<evidence type="ECO:0000256" key="1">
    <source>
        <dbReference type="SAM" id="MobiDB-lite"/>
    </source>
</evidence>
<accession>A0A1R3J5E9</accession>
<feature type="compositionally biased region" description="Low complexity" evidence="1">
    <location>
        <begin position="44"/>
        <end position="55"/>
    </location>
</feature>
<sequence>MGLQTSKFACLLSLVTNPWLVSAGAASNTFKRTSTEPRSKPPISLSDSRSRSSSRCHPREEKGASKLGPPPSRLSASSHN</sequence>